<protein>
    <recommendedName>
        <fullName evidence="3">L1 transposable element RRM domain-containing protein</fullName>
    </recommendedName>
</protein>
<organism evidence="1 2">
    <name type="scientific">Pleurodeles waltl</name>
    <name type="common">Iberian ribbed newt</name>
    <dbReference type="NCBI Taxonomy" id="8319"/>
    <lineage>
        <taxon>Eukaryota</taxon>
        <taxon>Metazoa</taxon>
        <taxon>Chordata</taxon>
        <taxon>Craniata</taxon>
        <taxon>Vertebrata</taxon>
        <taxon>Euteleostomi</taxon>
        <taxon>Amphibia</taxon>
        <taxon>Batrachia</taxon>
        <taxon>Caudata</taxon>
        <taxon>Salamandroidea</taxon>
        <taxon>Salamandridae</taxon>
        <taxon>Pleurodelinae</taxon>
        <taxon>Pleurodeles</taxon>
    </lineage>
</organism>
<sequence>MDNTMASLMAETKSIRLDIAGFQSRVLGLEQRVTMVEAQAATSRDQDQELLCLRSKLNDLEDRSRRDKVRVLGFPKAIKGEDMHSFLQETLPKLTGITFDSPLEFQTAHRLGPKRPKRLNTNVRPRPIIACLLRHTQARQLIQRARTHEPCQMDGQEIRISADFSKETSERRRAFLAIRPRLRKMEEKYGLFEPSRMWAMKNGVSQDFCDPEDL</sequence>
<accession>A0AAV7WRU6</accession>
<dbReference type="EMBL" id="JANPWB010000001">
    <property type="protein sequence ID" value="KAJ1215501.1"/>
    <property type="molecule type" value="Genomic_DNA"/>
</dbReference>
<evidence type="ECO:0000313" key="2">
    <source>
        <dbReference type="Proteomes" id="UP001066276"/>
    </source>
</evidence>
<dbReference type="Gene3D" id="3.30.70.1820">
    <property type="entry name" value="L1 transposable element, RRM domain"/>
    <property type="match status" value="1"/>
</dbReference>
<keyword evidence="2" id="KW-1185">Reference proteome</keyword>
<evidence type="ECO:0000313" key="1">
    <source>
        <dbReference type="EMBL" id="KAJ1215501.1"/>
    </source>
</evidence>
<proteinExistence type="predicted"/>
<evidence type="ECO:0008006" key="3">
    <source>
        <dbReference type="Google" id="ProtNLM"/>
    </source>
</evidence>
<dbReference type="PANTHER" id="PTHR11505">
    <property type="entry name" value="L1 TRANSPOSABLE ELEMENT-RELATED"/>
    <property type="match status" value="1"/>
</dbReference>
<name>A0AAV7WRU6_PLEWA</name>
<dbReference type="AlphaFoldDB" id="A0AAV7WRU6"/>
<dbReference type="InterPro" id="IPR004244">
    <property type="entry name" value="Transposase_22"/>
</dbReference>
<dbReference type="Proteomes" id="UP001066276">
    <property type="component" value="Chromosome 1_1"/>
</dbReference>
<comment type="caution">
    <text evidence="1">The sequence shown here is derived from an EMBL/GenBank/DDBJ whole genome shotgun (WGS) entry which is preliminary data.</text>
</comment>
<gene>
    <name evidence="1" type="ORF">NDU88_003109</name>
</gene>
<reference evidence="1" key="1">
    <citation type="journal article" date="2022" name="bioRxiv">
        <title>Sequencing and chromosome-scale assembly of the giantPleurodeles waltlgenome.</title>
        <authorList>
            <person name="Brown T."/>
            <person name="Elewa A."/>
            <person name="Iarovenko S."/>
            <person name="Subramanian E."/>
            <person name="Araus A.J."/>
            <person name="Petzold A."/>
            <person name="Susuki M."/>
            <person name="Suzuki K.-i.T."/>
            <person name="Hayashi T."/>
            <person name="Toyoda A."/>
            <person name="Oliveira C."/>
            <person name="Osipova E."/>
            <person name="Leigh N.D."/>
            <person name="Simon A."/>
            <person name="Yun M.H."/>
        </authorList>
    </citation>
    <scope>NUCLEOTIDE SEQUENCE</scope>
    <source>
        <strain evidence="1">20211129_DDA</strain>
        <tissue evidence="1">Liver</tissue>
    </source>
</reference>